<gene>
    <name evidence="1" type="ORF">VitviT2T_026685</name>
</gene>
<keyword evidence="2" id="KW-1185">Reference proteome</keyword>
<reference evidence="1 2" key="1">
    <citation type="journal article" date="2023" name="Hortic Res">
        <title>The complete reference genome for grapevine (Vitis vinifera L.) genetics and breeding.</title>
        <authorList>
            <person name="Shi X."/>
            <person name="Cao S."/>
            <person name="Wang X."/>
            <person name="Huang S."/>
            <person name="Wang Y."/>
            <person name="Liu Z."/>
            <person name="Liu W."/>
            <person name="Leng X."/>
            <person name="Peng Y."/>
            <person name="Wang N."/>
            <person name="Wang Y."/>
            <person name="Ma Z."/>
            <person name="Xu X."/>
            <person name="Zhang F."/>
            <person name="Xue H."/>
            <person name="Zhong H."/>
            <person name="Wang Y."/>
            <person name="Zhang K."/>
            <person name="Velt A."/>
            <person name="Avia K."/>
            <person name="Holtgrawe D."/>
            <person name="Grimplet J."/>
            <person name="Matus J.T."/>
            <person name="Ware D."/>
            <person name="Wu X."/>
            <person name="Wang H."/>
            <person name="Liu C."/>
            <person name="Fang Y."/>
            <person name="Rustenholz C."/>
            <person name="Cheng Z."/>
            <person name="Xiao H."/>
            <person name="Zhou Y."/>
        </authorList>
    </citation>
    <scope>NUCLEOTIDE SEQUENCE [LARGE SCALE GENOMIC DNA]</scope>
    <source>
        <strain evidence="2">cv. Pinot noir / PN40024</strain>
        <tissue evidence="1">Leaf</tissue>
    </source>
</reference>
<sequence length="120" mass="11929">MKTYISHNMDDNEELCARLEIVKGEATVARKLAGEGVGLMRKVEKEKEVCTIAQNSEADMVMDDSDVVGAIGGTVGVVSGVAEVASGRGTGGVGSTGSSPCSGYGGTGGATMGGAPGCVE</sequence>
<dbReference type="EMBL" id="CP126664">
    <property type="protein sequence ID" value="WKA09006.1"/>
    <property type="molecule type" value="Genomic_DNA"/>
</dbReference>
<protein>
    <submittedName>
        <fullName evidence="1">Uncharacterized protein</fullName>
    </submittedName>
</protein>
<dbReference type="Proteomes" id="UP001227230">
    <property type="component" value="Chromosome 17"/>
</dbReference>
<evidence type="ECO:0000313" key="2">
    <source>
        <dbReference type="Proteomes" id="UP001227230"/>
    </source>
</evidence>
<proteinExistence type="predicted"/>
<accession>A0ABY9DPG3</accession>
<organism evidence="1 2">
    <name type="scientific">Vitis vinifera</name>
    <name type="common">Grape</name>
    <dbReference type="NCBI Taxonomy" id="29760"/>
    <lineage>
        <taxon>Eukaryota</taxon>
        <taxon>Viridiplantae</taxon>
        <taxon>Streptophyta</taxon>
        <taxon>Embryophyta</taxon>
        <taxon>Tracheophyta</taxon>
        <taxon>Spermatophyta</taxon>
        <taxon>Magnoliopsida</taxon>
        <taxon>eudicotyledons</taxon>
        <taxon>Gunneridae</taxon>
        <taxon>Pentapetalae</taxon>
        <taxon>rosids</taxon>
        <taxon>Vitales</taxon>
        <taxon>Vitaceae</taxon>
        <taxon>Viteae</taxon>
        <taxon>Vitis</taxon>
    </lineage>
</organism>
<name>A0ABY9DPG3_VITVI</name>
<evidence type="ECO:0000313" key="1">
    <source>
        <dbReference type="EMBL" id="WKA09006.1"/>
    </source>
</evidence>